<evidence type="ECO:0000256" key="3">
    <source>
        <dbReference type="ARBA" id="ARBA00022898"/>
    </source>
</evidence>
<dbReference type="InterPro" id="IPR015422">
    <property type="entry name" value="PyrdxlP-dep_Trfase_small"/>
</dbReference>
<dbReference type="OrthoDB" id="9774495at2"/>
<name>A0A3N0B2H0_9ACTN</name>
<evidence type="ECO:0000259" key="4">
    <source>
        <dbReference type="Pfam" id="PF01212"/>
    </source>
</evidence>
<dbReference type="InterPro" id="IPR015421">
    <property type="entry name" value="PyrdxlP-dep_Trfase_major"/>
</dbReference>
<dbReference type="InterPro" id="IPR015424">
    <property type="entry name" value="PyrdxlP-dep_Trfase"/>
</dbReference>
<dbReference type="PANTHER" id="PTHR48097">
    <property type="entry name" value="L-THREONINE ALDOLASE-RELATED"/>
    <property type="match status" value="1"/>
</dbReference>
<keyword evidence="6" id="KW-1185">Reference proteome</keyword>
<dbReference type="GO" id="GO:0016829">
    <property type="term" value="F:lyase activity"/>
    <property type="evidence" value="ECO:0007669"/>
    <property type="project" value="InterPro"/>
</dbReference>
<keyword evidence="3" id="KW-0663">Pyridoxal phosphate</keyword>
<dbReference type="Gene3D" id="3.90.1150.10">
    <property type="entry name" value="Aspartate Aminotransferase, domain 1"/>
    <property type="match status" value="1"/>
</dbReference>
<dbReference type="RefSeq" id="WP_123192658.1">
    <property type="nucleotide sequence ID" value="NZ_QICD01000022.1"/>
</dbReference>
<evidence type="ECO:0000313" key="5">
    <source>
        <dbReference type="EMBL" id="RNL41287.1"/>
    </source>
</evidence>
<dbReference type="InterPro" id="IPR001597">
    <property type="entry name" value="ArAA_b-elim_lyase/Thr_aldolase"/>
</dbReference>
<dbReference type="Gene3D" id="3.40.640.10">
    <property type="entry name" value="Type I PLP-dependent aspartate aminotransferase-like (Major domain)"/>
    <property type="match status" value="1"/>
</dbReference>
<dbReference type="AlphaFoldDB" id="A0A3N0B2H0"/>
<evidence type="ECO:0000256" key="2">
    <source>
        <dbReference type="ARBA" id="ARBA00006966"/>
    </source>
</evidence>
<gene>
    <name evidence="5" type="ORF">DMP08_09495</name>
</gene>
<comment type="cofactor">
    <cofactor evidence="1">
        <name>pyridoxal 5'-phosphate</name>
        <dbReference type="ChEBI" id="CHEBI:597326"/>
    </cofactor>
</comment>
<dbReference type="GO" id="GO:0006520">
    <property type="term" value="P:amino acid metabolic process"/>
    <property type="evidence" value="ECO:0007669"/>
    <property type="project" value="InterPro"/>
</dbReference>
<dbReference type="PANTHER" id="PTHR48097:SF5">
    <property type="entry name" value="LOW SPECIFICITY L-THREONINE ALDOLASE"/>
    <property type="match status" value="1"/>
</dbReference>
<dbReference type="Pfam" id="PF01212">
    <property type="entry name" value="Beta_elim_lyase"/>
    <property type="match status" value="1"/>
</dbReference>
<comment type="similarity">
    <text evidence="2">Belongs to the threonine aldolase family.</text>
</comment>
<organism evidence="5 6">
    <name type="scientific">Paraeggerthella hongkongensis</name>
    <dbReference type="NCBI Taxonomy" id="230658"/>
    <lineage>
        <taxon>Bacteria</taxon>
        <taxon>Bacillati</taxon>
        <taxon>Actinomycetota</taxon>
        <taxon>Coriobacteriia</taxon>
        <taxon>Eggerthellales</taxon>
        <taxon>Eggerthellaceae</taxon>
        <taxon>Paraeggerthella</taxon>
    </lineage>
</organism>
<sequence length="356" mass="38930">MLHFDSDYMEGAHPAILERLTATNFDQTPGYGTDAYCEAARDLIRAACKAPDASVHFLVGGTQANAVVLDQLLRPWEGVVSADTGHIHTHEAGAVEACGHKVLPLPHRNGKLDAADVRALCETYWNDANNEHVVAPGVVYLSHPTEYGTVYALSELEDLAATCRDFGMRLFLDGARLAYGLAAVGSDVTLHDIARLCDAFYIGGTKAGALFGEAVVFTRPASQENLRTFGHALDERFFTLVKKRGALLAKGRVLGIQFSTLFEEDGGEIRYQALGHHAVDLAQRIAQGFRSKGYQLAIDSPTNQQFVILDDATRERLAHDVSFGFWERTPDGRTVVRFATSWATKPEAVDQLLDLL</sequence>
<dbReference type="EMBL" id="QICD01000022">
    <property type="protein sequence ID" value="RNL41287.1"/>
    <property type="molecule type" value="Genomic_DNA"/>
</dbReference>
<feature type="domain" description="Aromatic amino acid beta-eliminating lyase/threonine aldolase" evidence="4">
    <location>
        <begin position="5"/>
        <end position="293"/>
    </location>
</feature>
<comment type="caution">
    <text evidence="5">The sequence shown here is derived from an EMBL/GenBank/DDBJ whole genome shotgun (WGS) entry which is preliminary data.</text>
</comment>
<evidence type="ECO:0000313" key="6">
    <source>
        <dbReference type="Proteomes" id="UP000278632"/>
    </source>
</evidence>
<dbReference type="Proteomes" id="UP000278632">
    <property type="component" value="Unassembled WGS sequence"/>
</dbReference>
<reference evidence="6" key="1">
    <citation type="submission" date="2018-05" db="EMBL/GenBank/DDBJ databases">
        <title>Genome Sequencing of selected type strains of the family Eggerthellaceae.</title>
        <authorList>
            <person name="Danylec N."/>
            <person name="Stoll D.A."/>
            <person name="Doetsch A."/>
            <person name="Huch M."/>
        </authorList>
    </citation>
    <scope>NUCLEOTIDE SEQUENCE [LARGE SCALE GENOMIC DNA]</scope>
    <source>
        <strain evidence="6">DSM 16106</strain>
    </source>
</reference>
<accession>A0A3N0B2H0</accession>
<proteinExistence type="inferred from homology"/>
<dbReference type="SUPFAM" id="SSF53383">
    <property type="entry name" value="PLP-dependent transferases"/>
    <property type="match status" value="1"/>
</dbReference>
<protein>
    <submittedName>
        <fullName evidence="5">Low specificity L-threonine aldolase</fullName>
    </submittedName>
</protein>
<evidence type="ECO:0000256" key="1">
    <source>
        <dbReference type="ARBA" id="ARBA00001933"/>
    </source>
</evidence>